<keyword evidence="2" id="KW-1185">Reference proteome</keyword>
<accession>A0A4V3XDU0</accession>
<organism evidence="1 2">
    <name type="scientific">Phellinidium pouzarii</name>
    <dbReference type="NCBI Taxonomy" id="167371"/>
    <lineage>
        <taxon>Eukaryota</taxon>
        <taxon>Fungi</taxon>
        <taxon>Dikarya</taxon>
        <taxon>Basidiomycota</taxon>
        <taxon>Agaricomycotina</taxon>
        <taxon>Agaricomycetes</taxon>
        <taxon>Hymenochaetales</taxon>
        <taxon>Hymenochaetaceae</taxon>
        <taxon>Phellinidium</taxon>
    </lineage>
</organism>
<proteinExistence type="predicted"/>
<evidence type="ECO:0000313" key="1">
    <source>
        <dbReference type="EMBL" id="THH11033.1"/>
    </source>
</evidence>
<sequence length="75" mass="8229">MPSPYRPRAWEDRGLKGKARSFRSFDDDDDDNTEGEIPDVVFGVAEVPWRGKKPAPAAAAGVVLQQQQQQGEGDS</sequence>
<gene>
    <name evidence="1" type="ORF">EW145_g950</name>
</gene>
<protein>
    <submittedName>
        <fullName evidence="1">Uncharacterized protein</fullName>
    </submittedName>
</protein>
<dbReference type="AlphaFoldDB" id="A0A4V3XDU0"/>
<name>A0A4V3XDU0_9AGAM</name>
<evidence type="ECO:0000313" key="2">
    <source>
        <dbReference type="Proteomes" id="UP000308199"/>
    </source>
</evidence>
<reference evidence="1 2" key="1">
    <citation type="submission" date="2019-02" db="EMBL/GenBank/DDBJ databases">
        <title>Genome sequencing of the rare red list fungi Phellinidium pouzarii.</title>
        <authorList>
            <person name="Buettner E."/>
            <person name="Kellner H."/>
        </authorList>
    </citation>
    <scope>NUCLEOTIDE SEQUENCE [LARGE SCALE GENOMIC DNA]</scope>
    <source>
        <strain evidence="1 2">DSM 108285</strain>
    </source>
</reference>
<dbReference type="EMBL" id="SGPK01000022">
    <property type="protein sequence ID" value="THH11033.1"/>
    <property type="molecule type" value="Genomic_DNA"/>
</dbReference>
<comment type="caution">
    <text evidence="1">The sequence shown here is derived from an EMBL/GenBank/DDBJ whole genome shotgun (WGS) entry which is preliminary data.</text>
</comment>
<dbReference type="Proteomes" id="UP000308199">
    <property type="component" value="Unassembled WGS sequence"/>
</dbReference>